<organism evidence="2 3">
    <name type="scientific">Ramularia collo-cygni</name>
    <dbReference type="NCBI Taxonomy" id="112498"/>
    <lineage>
        <taxon>Eukaryota</taxon>
        <taxon>Fungi</taxon>
        <taxon>Dikarya</taxon>
        <taxon>Ascomycota</taxon>
        <taxon>Pezizomycotina</taxon>
        <taxon>Dothideomycetes</taxon>
        <taxon>Dothideomycetidae</taxon>
        <taxon>Mycosphaerellales</taxon>
        <taxon>Mycosphaerellaceae</taxon>
        <taxon>Ramularia</taxon>
    </lineage>
</organism>
<sequence>MRSLFLAALVASVLATPIELEGRSGNAKHAYCSAIKTVVIPAKDLPAATTYCSSYLSLKPRATTTVTRTITNAKVTATVTATTTKAFVCQAPTGSVEKREASKKKVVQKSKPKPKPSCLGRYTKTAAISSACSCLTIPTGPVTSTTTKVLTGTVTVTATRTAVQTPAAFHLRALSDDEALDGHELSGGGGQTLVERPYQGLLFSLDAQGQLRNASYPEMIANVDGTTSSKPRRDDQQIVYLSDAEEIEEDDRVPLNCKIVPRDDLTCALQCSTVEYPVGLINSTPDVDSDDEQRWVLATNAAGPVFTHIIVPDEEW</sequence>
<proteinExistence type="predicted"/>
<feature type="signal peptide" evidence="1">
    <location>
        <begin position="1"/>
        <end position="15"/>
    </location>
</feature>
<evidence type="ECO:0000256" key="1">
    <source>
        <dbReference type="SAM" id="SignalP"/>
    </source>
</evidence>
<dbReference type="RefSeq" id="XP_023622877.1">
    <property type="nucleotide sequence ID" value="XM_023767109.1"/>
</dbReference>
<keyword evidence="3" id="KW-1185">Reference proteome</keyword>
<keyword evidence="1" id="KW-0732">Signal</keyword>
<accession>A0A2D3V0J2</accession>
<evidence type="ECO:0000313" key="3">
    <source>
        <dbReference type="Proteomes" id="UP000225277"/>
    </source>
</evidence>
<protein>
    <submittedName>
        <fullName evidence="2">Uncharacterized protein</fullName>
    </submittedName>
</protein>
<dbReference type="Proteomes" id="UP000225277">
    <property type="component" value="Unassembled WGS sequence"/>
</dbReference>
<reference evidence="2 3" key="1">
    <citation type="submission" date="2016-03" db="EMBL/GenBank/DDBJ databases">
        <authorList>
            <person name="Ploux O."/>
        </authorList>
    </citation>
    <scope>NUCLEOTIDE SEQUENCE [LARGE SCALE GENOMIC DNA]</scope>
    <source>
        <strain evidence="2 3">URUG2</strain>
    </source>
</reference>
<dbReference type="GeneID" id="35597051"/>
<feature type="chain" id="PRO_5013629097" evidence="1">
    <location>
        <begin position="16"/>
        <end position="316"/>
    </location>
</feature>
<dbReference type="OrthoDB" id="10460072at2759"/>
<name>A0A2D3V0J2_9PEZI</name>
<gene>
    <name evidence="2" type="ORF">RCC_01824</name>
</gene>
<evidence type="ECO:0000313" key="2">
    <source>
        <dbReference type="EMBL" id="CZT15984.1"/>
    </source>
</evidence>
<dbReference type="EMBL" id="FJUY01000002">
    <property type="protein sequence ID" value="CZT15984.1"/>
    <property type="molecule type" value="Genomic_DNA"/>
</dbReference>
<dbReference type="AlphaFoldDB" id="A0A2D3V0J2"/>